<proteinExistence type="predicted"/>
<dbReference type="InterPro" id="IPR036097">
    <property type="entry name" value="HisK_dim/P_sf"/>
</dbReference>
<dbReference type="OrthoDB" id="60033at2759"/>
<feature type="domain" description="PAC" evidence="6">
    <location>
        <begin position="442"/>
        <end position="494"/>
    </location>
</feature>
<feature type="modified residue" description="4-aspartylphosphate" evidence="2">
    <location>
        <position position="1023"/>
    </location>
</feature>
<evidence type="ECO:0000259" key="3">
    <source>
        <dbReference type="PROSITE" id="PS50109"/>
    </source>
</evidence>
<reference evidence="7 8" key="1">
    <citation type="journal article" date="2014" name="BMC Genomics">
        <title>Genome sequencing of four Aureobasidium pullulans varieties: biotechnological potential, stress tolerance, and description of new species.</title>
        <authorList>
            <person name="Gostin Ar C."/>
            <person name="Ohm R.A."/>
            <person name="Kogej T."/>
            <person name="Sonjak S."/>
            <person name="Turk M."/>
            <person name="Zajc J."/>
            <person name="Zalar P."/>
            <person name="Grube M."/>
            <person name="Sun H."/>
            <person name="Han J."/>
            <person name="Sharma A."/>
            <person name="Chiniquy J."/>
            <person name="Ngan C.Y."/>
            <person name="Lipzen A."/>
            <person name="Barry K."/>
            <person name="Grigoriev I.V."/>
            <person name="Gunde-Cimerman N."/>
        </authorList>
    </citation>
    <scope>NUCLEOTIDE SEQUENCE [LARGE SCALE GENOMIC DNA]</scope>
    <source>
        <strain evidence="7 8">CBS 147.97</strain>
    </source>
</reference>
<dbReference type="InterPro" id="IPR003594">
    <property type="entry name" value="HATPase_dom"/>
</dbReference>
<dbReference type="InterPro" id="IPR035965">
    <property type="entry name" value="PAS-like_dom_sf"/>
</dbReference>
<dbReference type="PROSITE" id="PS50110">
    <property type="entry name" value="RESPONSE_REGULATORY"/>
    <property type="match status" value="1"/>
</dbReference>
<gene>
    <name evidence="7" type="ORF">M436DRAFT_41002</name>
</gene>
<dbReference type="AlphaFoldDB" id="A0A074WQS9"/>
<evidence type="ECO:0000313" key="8">
    <source>
        <dbReference type="Proteomes" id="UP000027730"/>
    </source>
</evidence>
<dbReference type="Gene3D" id="3.40.50.2300">
    <property type="match status" value="1"/>
</dbReference>
<dbReference type="SMART" id="SM00387">
    <property type="entry name" value="HATPase_c"/>
    <property type="match status" value="1"/>
</dbReference>
<dbReference type="Pfam" id="PF08447">
    <property type="entry name" value="PAS_3"/>
    <property type="match status" value="1"/>
</dbReference>
<dbReference type="InterPro" id="IPR000700">
    <property type="entry name" value="PAS-assoc_C"/>
</dbReference>
<dbReference type="PRINTS" id="PR00344">
    <property type="entry name" value="BCTRLSENSOR"/>
</dbReference>
<protein>
    <submittedName>
        <fullName evidence="7">Uncharacterized protein</fullName>
    </submittedName>
</protein>
<dbReference type="RefSeq" id="XP_013429446.1">
    <property type="nucleotide sequence ID" value="XM_013573992.1"/>
</dbReference>
<evidence type="ECO:0000259" key="6">
    <source>
        <dbReference type="PROSITE" id="PS50113"/>
    </source>
</evidence>
<sequence length="1112" mass="124959">MNTHLNLLRAIDWKQYSVGPMSSWPREMSTILYLLMVAPSPQTLVVGQENVLLYNQAYGKTVRDLHPRIFGQPLDSVREWQSYGAQMAAHRRGAAGSVPTHAYSSFVVPMLNHGRMENVHLKLNIAALPPPLKGFHLCFEETTDCDLRERRRSTVRDLSKAWGSATDLPSLWHLVLQSLSKNPEDFPIAAIYSTRTSPVSCCQQDEGFEKRVYHLEGSIGDFEDGTLPPTFDMATTDTSMEPLRQAVLSKDKVIINCLPDEWARGALQRGTGDICTEAAVLPSSLSRFQDVEALLIIGLPTRALLDEPHHQHLTQLQSEFAHVVNTLVATIEAKYRRKESARQNQLEKDLLAKELALRQQEAEMATTLAVKVLTVIDEVDIGFFEYKSTGELVRANECYYRLSGYPRDCPTDFKHKFLDLIHPADVDMVANAWHMMINGHWQKFELRYRNDTEQGQWALVACQPVKDANGNVTSIIGAVTDISTQKRSEKIALDRAEALEQARVSEERFKRCMEVAPFGCMVADVTKGVQYVNETWWQLSQHARVPLDQIDWNSVLHEDDLDVADEGWQAMLRGEQVVYNLRLKRLWYDADGEARGPAELMITALPECDDTGRVIRVVGFSMDVSHLRHQARIQRERMEEALEARKNQEMFYDTVCHEIRNPLSAVIHCTDSIHENLTEMRKLVKSLASFNTKGSFVMDERIDILLDHLSSSNESVETISTCSDHQRRLISDILSLSKLDSQLLQINPSPVLATSLLENIRKMFETEAKRVGVTLEIVVDASISDHNVGQVNLDSGRILQVLINLVSNAIKFTKNEPGPRRITVVMGASDVRPLDLPVDSFHSQESIYDTSGSQDEFYLWFTVKDSGRGLSAEEKARIFTRFAQGSRKTYSQYGGSGLGLFISRQLVELMNGQVGVSSELGEGATFAFFVNAPLIQQISDVDSISSQQSTADSAIHIQVTETPEPCRKTRLLVVEDNALNQRVLKKQLIKHGYDVQVANNGQEALDLLTDPTQTVQIDCILMDVEMPIMDGLTAARKIREWERRSGSASSDDGNTFYSRLPIIAISANARPEQTNDAIVAGMDDTIAKPFRIADLIPRIDHLLDRRSCPART</sequence>
<organism evidence="7 8">
    <name type="scientific">Aureobasidium namibiae CBS 147.97</name>
    <dbReference type="NCBI Taxonomy" id="1043004"/>
    <lineage>
        <taxon>Eukaryota</taxon>
        <taxon>Fungi</taxon>
        <taxon>Dikarya</taxon>
        <taxon>Ascomycota</taxon>
        <taxon>Pezizomycotina</taxon>
        <taxon>Dothideomycetes</taxon>
        <taxon>Dothideomycetidae</taxon>
        <taxon>Dothideales</taxon>
        <taxon>Saccotheciaceae</taxon>
        <taxon>Aureobasidium</taxon>
    </lineage>
</organism>
<dbReference type="Pfam" id="PF02518">
    <property type="entry name" value="HATPase_c"/>
    <property type="match status" value="1"/>
</dbReference>
<dbReference type="InterPro" id="IPR003661">
    <property type="entry name" value="HisK_dim/P_dom"/>
</dbReference>
<dbReference type="GO" id="GO:0000155">
    <property type="term" value="F:phosphorelay sensor kinase activity"/>
    <property type="evidence" value="ECO:0007669"/>
    <property type="project" value="InterPro"/>
</dbReference>
<dbReference type="SUPFAM" id="SSF55874">
    <property type="entry name" value="ATPase domain of HSP90 chaperone/DNA topoisomerase II/histidine kinase"/>
    <property type="match status" value="1"/>
</dbReference>
<dbReference type="HOGENOM" id="CLU_000445_82_4_1"/>
<dbReference type="GeneID" id="25409484"/>
<dbReference type="InterPro" id="IPR050956">
    <property type="entry name" value="2C_system_His_kinase"/>
</dbReference>
<dbReference type="SMART" id="SM00448">
    <property type="entry name" value="REC"/>
    <property type="match status" value="1"/>
</dbReference>
<dbReference type="InterPro" id="IPR001610">
    <property type="entry name" value="PAC"/>
</dbReference>
<dbReference type="InterPro" id="IPR000014">
    <property type="entry name" value="PAS"/>
</dbReference>
<dbReference type="Pfam" id="PF00072">
    <property type="entry name" value="Response_reg"/>
    <property type="match status" value="1"/>
</dbReference>
<dbReference type="Pfam" id="PF13188">
    <property type="entry name" value="PAS_8"/>
    <property type="match status" value="1"/>
</dbReference>
<accession>A0A074WQS9</accession>
<evidence type="ECO:0000256" key="1">
    <source>
        <dbReference type="ARBA" id="ARBA00022553"/>
    </source>
</evidence>
<dbReference type="PROSITE" id="PS50112">
    <property type="entry name" value="PAS"/>
    <property type="match status" value="1"/>
</dbReference>
<keyword evidence="1 2" id="KW-0597">Phosphoprotein</keyword>
<dbReference type="SMART" id="SM00086">
    <property type="entry name" value="PAC"/>
    <property type="match status" value="2"/>
</dbReference>
<dbReference type="SUPFAM" id="SSF55785">
    <property type="entry name" value="PYP-like sensor domain (PAS domain)"/>
    <property type="match status" value="2"/>
</dbReference>
<dbReference type="Proteomes" id="UP000027730">
    <property type="component" value="Unassembled WGS sequence"/>
</dbReference>
<dbReference type="PROSITE" id="PS50109">
    <property type="entry name" value="HIS_KIN"/>
    <property type="match status" value="1"/>
</dbReference>
<dbReference type="SUPFAM" id="SSF52172">
    <property type="entry name" value="CheY-like"/>
    <property type="match status" value="1"/>
</dbReference>
<keyword evidence="8" id="KW-1185">Reference proteome</keyword>
<evidence type="ECO:0000259" key="5">
    <source>
        <dbReference type="PROSITE" id="PS50112"/>
    </source>
</evidence>
<dbReference type="CDD" id="cd00082">
    <property type="entry name" value="HisKA"/>
    <property type="match status" value="1"/>
</dbReference>
<dbReference type="Gene3D" id="1.10.287.130">
    <property type="match status" value="1"/>
</dbReference>
<name>A0A074WQS9_9PEZI</name>
<dbReference type="InterPro" id="IPR036890">
    <property type="entry name" value="HATPase_C_sf"/>
</dbReference>
<dbReference type="PANTHER" id="PTHR43719:SF30">
    <property type="entry name" value="TWO-COMPONENT SYSTEM RESPONSE REGULATOR"/>
    <property type="match status" value="1"/>
</dbReference>
<dbReference type="Gene3D" id="3.30.450.20">
    <property type="entry name" value="PAS domain"/>
    <property type="match status" value="2"/>
</dbReference>
<dbReference type="PANTHER" id="PTHR43719">
    <property type="entry name" value="TWO-COMPONENT HISTIDINE KINASE"/>
    <property type="match status" value="1"/>
</dbReference>
<dbReference type="CDD" id="cd17546">
    <property type="entry name" value="REC_hyHK_CKI1_RcsC-like"/>
    <property type="match status" value="1"/>
</dbReference>
<dbReference type="PROSITE" id="PS50113">
    <property type="entry name" value="PAC"/>
    <property type="match status" value="1"/>
</dbReference>
<dbReference type="InterPro" id="IPR013655">
    <property type="entry name" value="PAS_fold_3"/>
</dbReference>
<dbReference type="EMBL" id="KL584705">
    <property type="protein sequence ID" value="KEQ75520.1"/>
    <property type="molecule type" value="Genomic_DNA"/>
</dbReference>
<dbReference type="InterPro" id="IPR004358">
    <property type="entry name" value="Sig_transdc_His_kin-like_C"/>
</dbReference>
<dbReference type="InterPro" id="IPR011006">
    <property type="entry name" value="CheY-like_superfamily"/>
</dbReference>
<dbReference type="STRING" id="1043004.A0A074WQS9"/>
<dbReference type="SMART" id="SM00388">
    <property type="entry name" value="HisKA"/>
    <property type="match status" value="1"/>
</dbReference>
<dbReference type="SUPFAM" id="SSF47384">
    <property type="entry name" value="Homodimeric domain of signal transducing histidine kinase"/>
    <property type="match status" value="1"/>
</dbReference>
<dbReference type="Gene3D" id="3.30.565.10">
    <property type="entry name" value="Histidine kinase-like ATPase, C-terminal domain"/>
    <property type="match status" value="1"/>
</dbReference>
<dbReference type="CDD" id="cd00130">
    <property type="entry name" value="PAS"/>
    <property type="match status" value="1"/>
</dbReference>
<dbReference type="InterPro" id="IPR001789">
    <property type="entry name" value="Sig_transdc_resp-reg_receiver"/>
</dbReference>
<feature type="domain" description="Response regulatory" evidence="4">
    <location>
        <begin position="970"/>
        <end position="1103"/>
    </location>
</feature>
<evidence type="ECO:0000256" key="2">
    <source>
        <dbReference type="PROSITE-ProRule" id="PRU00169"/>
    </source>
</evidence>
<feature type="domain" description="Histidine kinase" evidence="3">
    <location>
        <begin position="654"/>
        <end position="934"/>
    </location>
</feature>
<dbReference type="InterPro" id="IPR005467">
    <property type="entry name" value="His_kinase_dom"/>
</dbReference>
<feature type="domain" description="PAS" evidence="5">
    <location>
        <begin position="375"/>
        <end position="440"/>
    </location>
</feature>
<evidence type="ECO:0000313" key="7">
    <source>
        <dbReference type="EMBL" id="KEQ75520.1"/>
    </source>
</evidence>
<evidence type="ECO:0000259" key="4">
    <source>
        <dbReference type="PROSITE" id="PS50110"/>
    </source>
</evidence>